<keyword evidence="6 7" id="KW-0472">Membrane</keyword>
<dbReference type="PANTHER" id="PTHR10846">
    <property type="entry name" value="SODIUM/POTASSIUM/CALCIUM EXCHANGER"/>
    <property type="match status" value="1"/>
</dbReference>
<keyword evidence="4 7" id="KW-0812">Transmembrane</keyword>
<protein>
    <submittedName>
        <fullName evidence="8">Uncharacterized protein</fullName>
    </submittedName>
</protein>
<evidence type="ECO:0000256" key="4">
    <source>
        <dbReference type="ARBA" id="ARBA00022692"/>
    </source>
</evidence>
<gene>
    <name evidence="8" type="ORF">TMSB3V08_LOCUS3526</name>
</gene>
<sequence>MSSWFTSVQSVMVHVPCPPGSQVFNQRWFMCHVLMAHKCSISDGSCAMSSWFTSVQSAMVHVPCPLGSQLFNQRWFMCHVLLVHKCSISDGSCAMSSWFTSVQSAMVGTKVLKLDWWPLTRDCLMYGITVVVLILTLNDERVEWYEALMLVSMYILYISGFFDDILYLAKQNQTKRSHPIRCYFIAAPD</sequence>
<evidence type="ECO:0000313" key="8">
    <source>
        <dbReference type="EMBL" id="CAD7426650.1"/>
    </source>
</evidence>
<dbReference type="PANTHER" id="PTHR10846:SF70">
    <property type="entry name" value="ZYDECO, ISOFORM F"/>
    <property type="match status" value="1"/>
</dbReference>
<dbReference type="Gene3D" id="1.20.1420.30">
    <property type="entry name" value="NCX, central ion-binding region"/>
    <property type="match status" value="1"/>
</dbReference>
<dbReference type="EMBL" id="OB793242">
    <property type="protein sequence ID" value="CAD7426650.1"/>
    <property type="molecule type" value="Genomic_DNA"/>
</dbReference>
<name>A0A7R9E553_9NEOP</name>
<reference evidence="8" key="1">
    <citation type="submission" date="2020-11" db="EMBL/GenBank/DDBJ databases">
        <authorList>
            <person name="Tran Van P."/>
        </authorList>
    </citation>
    <scope>NUCLEOTIDE SEQUENCE</scope>
</reference>
<keyword evidence="3" id="KW-0050">Antiport</keyword>
<dbReference type="InterPro" id="IPR004481">
    <property type="entry name" value="K/Na/Ca-exchanger"/>
</dbReference>
<dbReference type="GO" id="GO:0006874">
    <property type="term" value="P:intracellular calcium ion homeostasis"/>
    <property type="evidence" value="ECO:0007669"/>
    <property type="project" value="TreeGrafter"/>
</dbReference>
<organism evidence="8">
    <name type="scientific">Timema monikensis</name>
    <dbReference type="NCBI Taxonomy" id="170555"/>
    <lineage>
        <taxon>Eukaryota</taxon>
        <taxon>Metazoa</taxon>
        <taxon>Ecdysozoa</taxon>
        <taxon>Arthropoda</taxon>
        <taxon>Hexapoda</taxon>
        <taxon>Insecta</taxon>
        <taxon>Pterygota</taxon>
        <taxon>Neoptera</taxon>
        <taxon>Polyneoptera</taxon>
        <taxon>Phasmatodea</taxon>
        <taxon>Timematodea</taxon>
        <taxon>Timematoidea</taxon>
        <taxon>Timematidae</taxon>
        <taxon>Timema</taxon>
    </lineage>
</organism>
<dbReference type="AlphaFoldDB" id="A0A7R9E553"/>
<feature type="transmembrane region" description="Helical" evidence="7">
    <location>
        <begin position="149"/>
        <end position="169"/>
    </location>
</feature>
<keyword evidence="5 7" id="KW-1133">Transmembrane helix</keyword>
<dbReference type="GO" id="GO:0005262">
    <property type="term" value="F:calcium channel activity"/>
    <property type="evidence" value="ECO:0007669"/>
    <property type="project" value="TreeGrafter"/>
</dbReference>
<comment type="subcellular location">
    <subcellularLocation>
        <location evidence="1">Membrane</location>
        <topology evidence="1">Multi-pass membrane protein</topology>
    </subcellularLocation>
</comment>
<keyword evidence="3" id="KW-0813">Transport</keyword>
<evidence type="ECO:0000256" key="1">
    <source>
        <dbReference type="ARBA" id="ARBA00004141"/>
    </source>
</evidence>
<evidence type="ECO:0000256" key="6">
    <source>
        <dbReference type="ARBA" id="ARBA00023136"/>
    </source>
</evidence>
<dbReference type="GO" id="GO:0008273">
    <property type="term" value="F:calcium, potassium:sodium antiporter activity"/>
    <property type="evidence" value="ECO:0007669"/>
    <property type="project" value="TreeGrafter"/>
</dbReference>
<accession>A0A7R9E553</accession>
<evidence type="ECO:0000256" key="7">
    <source>
        <dbReference type="SAM" id="Phobius"/>
    </source>
</evidence>
<dbReference type="GO" id="GO:0005886">
    <property type="term" value="C:plasma membrane"/>
    <property type="evidence" value="ECO:0007669"/>
    <property type="project" value="TreeGrafter"/>
</dbReference>
<feature type="transmembrane region" description="Helical" evidence="7">
    <location>
        <begin position="119"/>
        <end position="137"/>
    </location>
</feature>
<evidence type="ECO:0000256" key="5">
    <source>
        <dbReference type="ARBA" id="ARBA00022989"/>
    </source>
</evidence>
<dbReference type="InterPro" id="IPR044880">
    <property type="entry name" value="NCX_ion-bd_dom_sf"/>
</dbReference>
<comment type="similarity">
    <text evidence="2">Belongs to the Ca(2+):cation antiporter (CaCA) (TC 2.A.19) family. SLC24A subfamily.</text>
</comment>
<evidence type="ECO:0000256" key="2">
    <source>
        <dbReference type="ARBA" id="ARBA00005364"/>
    </source>
</evidence>
<proteinExistence type="inferred from homology"/>
<evidence type="ECO:0000256" key="3">
    <source>
        <dbReference type="ARBA" id="ARBA00022449"/>
    </source>
</evidence>